<organism evidence="2">
    <name type="scientific">Gordonia amarae</name>
    <dbReference type="NCBI Taxonomy" id="36821"/>
    <lineage>
        <taxon>Bacteria</taxon>
        <taxon>Bacillati</taxon>
        <taxon>Actinomycetota</taxon>
        <taxon>Actinomycetes</taxon>
        <taxon>Mycobacteriales</taxon>
        <taxon>Gordoniaceae</taxon>
        <taxon>Gordonia</taxon>
    </lineage>
</organism>
<dbReference type="InterPro" id="IPR016032">
    <property type="entry name" value="Sig_transdc_resp-reg_C-effctor"/>
</dbReference>
<dbReference type="Gene3D" id="1.10.10.10">
    <property type="entry name" value="Winged helix-like DNA-binding domain superfamily/Winged helix DNA-binding domain"/>
    <property type="match status" value="1"/>
</dbReference>
<gene>
    <name evidence="2" type="ORF">GII30_10810</name>
</gene>
<feature type="region of interest" description="Disordered" evidence="1">
    <location>
        <begin position="1"/>
        <end position="21"/>
    </location>
</feature>
<sequence length="184" mass="19759">MTTTTSHQQNIPAAASARATQVVHRPGYVGAPAGSRTSTARREAEATRRREEALARLAARSMPLPGRPMPGAQVPGPASRSMVRTVDVGQEETERPAARVCTCSTASDHERPALTDREIEVLRTWLMLDSKPAVAQELYISLGTVNTHLTRIRAKYADIGRAAPTKAALVARAVQDGLVSLDDL</sequence>
<evidence type="ECO:0000256" key="1">
    <source>
        <dbReference type="SAM" id="MobiDB-lite"/>
    </source>
</evidence>
<dbReference type="InterPro" id="IPR000792">
    <property type="entry name" value="Tscrpt_reg_LuxR_C"/>
</dbReference>
<dbReference type="InterPro" id="IPR036388">
    <property type="entry name" value="WH-like_DNA-bd_sf"/>
</dbReference>
<dbReference type="GO" id="GO:0003677">
    <property type="term" value="F:DNA binding"/>
    <property type="evidence" value="ECO:0007669"/>
    <property type="project" value="InterPro"/>
</dbReference>
<accession>A0A857ME15</accession>
<dbReference type="RefSeq" id="WP_005183227.1">
    <property type="nucleotide sequence ID" value="NZ_CP045804.1"/>
</dbReference>
<feature type="compositionally biased region" description="Polar residues" evidence="1">
    <location>
        <begin position="1"/>
        <end position="11"/>
    </location>
</feature>
<dbReference type="GO" id="GO:0006355">
    <property type="term" value="P:regulation of DNA-templated transcription"/>
    <property type="evidence" value="ECO:0007669"/>
    <property type="project" value="InterPro"/>
</dbReference>
<dbReference type="AlphaFoldDB" id="A0A857ME15"/>
<dbReference type="EMBL" id="CP045810">
    <property type="protein sequence ID" value="QHN39581.1"/>
    <property type="molecule type" value="Genomic_DNA"/>
</dbReference>
<evidence type="ECO:0000313" key="2">
    <source>
        <dbReference type="EMBL" id="QHN39581.1"/>
    </source>
</evidence>
<proteinExistence type="predicted"/>
<feature type="region of interest" description="Disordered" evidence="1">
    <location>
        <begin position="27"/>
        <end position="46"/>
    </location>
</feature>
<dbReference type="SMART" id="SM00421">
    <property type="entry name" value="HTH_LUXR"/>
    <property type="match status" value="1"/>
</dbReference>
<dbReference type="Pfam" id="PF00196">
    <property type="entry name" value="GerE"/>
    <property type="match status" value="1"/>
</dbReference>
<protein>
    <submittedName>
        <fullName evidence="2">LuxR family transcriptional regulator</fullName>
    </submittedName>
</protein>
<dbReference type="SUPFAM" id="SSF46894">
    <property type="entry name" value="C-terminal effector domain of the bipartite response regulators"/>
    <property type="match status" value="1"/>
</dbReference>
<name>A0A857ME15_9ACTN</name>
<reference evidence="2" key="1">
    <citation type="journal article" date="2021" name="Nat. Microbiol.">
        <title>Cocultivation of an ultrasmall environmental parasitic bacterium with lytic ability against bacteria associated with wastewater foams.</title>
        <authorList>
            <person name="Batinovic S."/>
            <person name="Rose J.J.A."/>
            <person name="Ratcliffe J."/>
            <person name="Seviour R.J."/>
            <person name="Petrovski S."/>
        </authorList>
    </citation>
    <scope>NUCLEOTIDE SEQUENCE</scope>
    <source>
        <strain evidence="2">CON44</strain>
    </source>
</reference>